<dbReference type="InterPro" id="IPR006913">
    <property type="entry name" value="CENP-V/GFA"/>
</dbReference>
<proteinExistence type="inferred from homology"/>
<dbReference type="InterPro" id="IPR011057">
    <property type="entry name" value="Mss4-like_sf"/>
</dbReference>
<keyword evidence="2" id="KW-0479">Metal-binding</keyword>
<dbReference type="AlphaFoldDB" id="A0A9N9L4H4"/>
<evidence type="ECO:0000256" key="2">
    <source>
        <dbReference type="ARBA" id="ARBA00022723"/>
    </source>
</evidence>
<dbReference type="PROSITE" id="PS51891">
    <property type="entry name" value="CENP_V_GFA"/>
    <property type="match status" value="1"/>
</dbReference>
<comment type="caution">
    <text evidence="6">The sequence shown here is derived from an EMBL/GenBank/DDBJ whole genome shotgun (WGS) entry which is preliminary data.</text>
</comment>
<keyword evidence="4" id="KW-0456">Lyase</keyword>
<accession>A0A9N9L4H4</accession>
<dbReference type="Pfam" id="PF04828">
    <property type="entry name" value="GFA"/>
    <property type="match status" value="1"/>
</dbReference>
<evidence type="ECO:0000256" key="3">
    <source>
        <dbReference type="ARBA" id="ARBA00022833"/>
    </source>
</evidence>
<dbReference type="PANTHER" id="PTHR33337:SF30">
    <property type="entry name" value="DUF636 DOMAIN PROTEIN (AFU_ORTHOLOGUE AFUA_1G03180)"/>
    <property type="match status" value="1"/>
</dbReference>
<name>A0A9N9L4H4_9HELO</name>
<dbReference type="Gene3D" id="3.90.1590.10">
    <property type="entry name" value="glutathione-dependent formaldehyde- activating enzyme (gfa)"/>
    <property type="match status" value="1"/>
</dbReference>
<dbReference type="PANTHER" id="PTHR33337">
    <property type="entry name" value="GFA DOMAIN-CONTAINING PROTEIN"/>
    <property type="match status" value="1"/>
</dbReference>
<evidence type="ECO:0000259" key="5">
    <source>
        <dbReference type="PROSITE" id="PS51891"/>
    </source>
</evidence>
<reference evidence="6" key="1">
    <citation type="submission" date="2021-07" db="EMBL/GenBank/DDBJ databases">
        <authorList>
            <person name="Durling M."/>
        </authorList>
    </citation>
    <scope>NUCLEOTIDE SEQUENCE</scope>
</reference>
<organism evidence="6 7">
    <name type="scientific">Hymenoscyphus fraxineus</name>
    <dbReference type="NCBI Taxonomy" id="746836"/>
    <lineage>
        <taxon>Eukaryota</taxon>
        <taxon>Fungi</taxon>
        <taxon>Dikarya</taxon>
        <taxon>Ascomycota</taxon>
        <taxon>Pezizomycotina</taxon>
        <taxon>Leotiomycetes</taxon>
        <taxon>Helotiales</taxon>
        <taxon>Helotiaceae</taxon>
        <taxon>Hymenoscyphus</taxon>
    </lineage>
</organism>
<keyword evidence="3" id="KW-0862">Zinc</keyword>
<evidence type="ECO:0000256" key="1">
    <source>
        <dbReference type="ARBA" id="ARBA00005495"/>
    </source>
</evidence>
<comment type="similarity">
    <text evidence="1">Belongs to the Gfa family.</text>
</comment>
<feature type="domain" description="CENP-V/GFA" evidence="5">
    <location>
        <begin position="4"/>
        <end position="114"/>
    </location>
</feature>
<evidence type="ECO:0000256" key="4">
    <source>
        <dbReference type="ARBA" id="ARBA00023239"/>
    </source>
</evidence>
<dbReference type="SUPFAM" id="SSF51316">
    <property type="entry name" value="Mss4-like"/>
    <property type="match status" value="1"/>
</dbReference>
<evidence type="ECO:0000313" key="7">
    <source>
        <dbReference type="Proteomes" id="UP000696280"/>
    </source>
</evidence>
<gene>
    <name evidence="6" type="ORF">HYFRA_00010639</name>
</gene>
<keyword evidence="7" id="KW-1185">Reference proteome</keyword>
<dbReference type="EMBL" id="CAJVRL010000096">
    <property type="protein sequence ID" value="CAG8960160.1"/>
    <property type="molecule type" value="Genomic_DNA"/>
</dbReference>
<evidence type="ECO:0000313" key="6">
    <source>
        <dbReference type="EMBL" id="CAG8960160.1"/>
    </source>
</evidence>
<dbReference type="OrthoDB" id="9985472at2759"/>
<dbReference type="GO" id="GO:0046872">
    <property type="term" value="F:metal ion binding"/>
    <property type="evidence" value="ECO:0007669"/>
    <property type="project" value="UniProtKB-KW"/>
</dbReference>
<dbReference type="Proteomes" id="UP000696280">
    <property type="component" value="Unassembled WGS sequence"/>
</dbReference>
<protein>
    <recommendedName>
        <fullName evidence="5">CENP-V/GFA domain-containing protein</fullName>
    </recommendedName>
</protein>
<sequence>MSTQEGGCFCNKIRLQFTGEPKLHALCHCADCKKISGGDYSNNIVVTEDNFKLLSEADSRTPGTPKKISKKADTGKEIASHFCGDCGTTCYRTGESFPGQVIIKAGVLDSDEWVNTHTPAVELFAPERVKLHGAVEGAAQLTAMS</sequence>
<dbReference type="GO" id="GO:0016846">
    <property type="term" value="F:carbon-sulfur lyase activity"/>
    <property type="evidence" value="ECO:0007669"/>
    <property type="project" value="InterPro"/>
</dbReference>